<keyword evidence="1" id="KW-0812">Transmembrane</keyword>
<dbReference type="EMBL" id="PNCG01000976">
    <property type="protein sequence ID" value="TMP68991.1"/>
    <property type="molecule type" value="Genomic_DNA"/>
</dbReference>
<evidence type="ECO:0000313" key="2">
    <source>
        <dbReference type="EMBL" id="TMP68991.1"/>
    </source>
</evidence>
<keyword evidence="1" id="KW-1133">Transmembrane helix</keyword>
<reference evidence="2 3" key="1">
    <citation type="submission" date="2017-12" db="EMBL/GenBank/DDBJ databases">
        <authorList>
            <person name="Paulsen S."/>
            <person name="Gram L.K."/>
        </authorList>
    </citation>
    <scope>NUCLEOTIDE SEQUENCE [LARGE SCALE GENOMIC DNA]</scope>
    <source>
        <strain evidence="2 3">S2897</strain>
    </source>
</reference>
<accession>A0A5S3Y9C6</accession>
<feature type="transmembrane region" description="Helical" evidence="1">
    <location>
        <begin position="20"/>
        <end position="40"/>
    </location>
</feature>
<dbReference type="AlphaFoldDB" id="A0A5S3Y9C6"/>
<evidence type="ECO:0000256" key="1">
    <source>
        <dbReference type="SAM" id="Phobius"/>
    </source>
</evidence>
<protein>
    <submittedName>
        <fullName evidence="2">Efflux transporter periplasmic adaptor subunit</fullName>
    </submittedName>
</protein>
<organism evidence="2 3">
    <name type="scientific">Pseudoalteromonas ruthenica</name>
    <dbReference type="NCBI Taxonomy" id="151081"/>
    <lineage>
        <taxon>Bacteria</taxon>
        <taxon>Pseudomonadati</taxon>
        <taxon>Pseudomonadota</taxon>
        <taxon>Gammaproteobacteria</taxon>
        <taxon>Alteromonadales</taxon>
        <taxon>Pseudoalteromonadaceae</taxon>
        <taxon>Pseudoalteromonas</taxon>
    </lineage>
</organism>
<evidence type="ECO:0000313" key="3">
    <source>
        <dbReference type="Proteomes" id="UP000305874"/>
    </source>
</evidence>
<proteinExistence type="predicted"/>
<gene>
    <name evidence="2" type="ORF">CWC05_23415</name>
</gene>
<dbReference type="Proteomes" id="UP000305874">
    <property type="component" value="Unassembled WGS sequence"/>
</dbReference>
<feature type="non-terminal residue" evidence="2">
    <location>
        <position position="43"/>
    </location>
</feature>
<comment type="caution">
    <text evidence="2">The sequence shown here is derived from an EMBL/GenBank/DDBJ whole genome shotgun (WGS) entry which is preliminary data.</text>
</comment>
<name>A0A5S3Y9C6_9GAMM</name>
<reference evidence="3" key="2">
    <citation type="submission" date="2019-06" db="EMBL/GenBank/DDBJ databases">
        <title>Co-occurence of chitin degradation, pigmentation and bioactivity in marine Pseudoalteromonas.</title>
        <authorList>
            <person name="Sonnenschein E.C."/>
            <person name="Bech P.K."/>
        </authorList>
    </citation>
    <scope>NUCLEOTIDE SEQUENCE [LARGE SCALE GENOMIC DNA]</scope>
    <source>
        <strain evidence="3">S2897</strain>
    </source>
</reference>
<sequence length="43" mass="4457">MIRDTSGQDQQVTVNKRTNIKGLLGAALFLGVAVSANALINTG</sequence>
<keyword evidence="1" id="KW-0472">Membrane</keyword>